<evidence type="ECO:0000256" key="5">
    <source>
        <dbReference type="PROSITE-ProRule" id="PRU00169"/>
    </source>
</evidence>
<feature type="modified residue" description="4-aspartylphosphate" evidence="5">
    <location>
        <position position="844"/>
    </location>
</feature>
<dbReference type="InterPro" id="IPR003594">
    <property type="entry name" value="HATPase_dom"/>
</dbReference>
<evidence type="ECO:0000256" key="3">
    <source>
        <dbReference type="ARBA" id="ARBA00022553"/>
    </source>
</evidence>
<proteinExistence type="predicted"/>
<dbReference type="Gene3D" id="3.40.50.2300">
    <property type="match status" value="2"/>
</dbReference>
<evidence type="ECO:0000256" key="1">
    <source>
        <dbReference type="ARBA" id="ARBA00000085"/>
    </source>
</evidence>
<feature type="domain" description="PAS" evidence="8">
    <location>
        <begin position="268"/>
        <end position="323"/>
    </location>
</feature>
<dbReference type="InterPro" id="IPR004358">
    <property type="entry name" value="Sig_transdc_His_kin-like_C"/>
</dbReference>
<dbReference type="PROSITE" id="PS50109">
    <property type="entry name" value="HIS_KIN"/>
    <property type="match status" value="1"/>
</dbReference>
<dbReference type="SUPFAM" id="SSF47384">
    <property type="entry name" value="Homodimeric domain of signal transducing histidine kinase"/>
    <property type="match status" value="1"/>
</dbReference>
<dbReference type="InterPro" id="IPR011006">
    <property type="entry name" value="CheY-like_superfamily"/>
</dbReference>
<dbReference type="CDD" id="cd00082">
    <property type="entry name" value="HisKA"/>
    <property type="match status" value="1"/>
</dbReference>
<keyword evidence="11" id="KW-1185">Reference proteome</keyword>
<dbReference type="CDD" id="cd16922">
    <property type="entry name" value="HATPase_EvgS-ArcB-TorS-like"/>
    <property type="match status" value="1"/>
</dbReference>
<dbReference type="Gene3D" id="1.10.287.130">
    <property type="match status" value="1"/>
</dbReference>
<dbReference type="SMART" id="SM00388">
    <property type="entry name" value="HisKA"/>
    <property type="match status" value="1"/>
</dbReference>
<feature type="domain" description="PAC" evidence="9">
    <location>
        <begin position="213"/>
        <end position="267"/>
    </location>
</feature>
<dbReference type="PROSITE" id="PS50112">
    <property type="entry name" value="PAS"/>
    <property type="match status" value="2"/>
</dbReference>
<dbReference type="PROSITE" id="PS50113">
    <property type="entry name" value="PAC"/>
    <property type="match status" value="2"/>
</dbReference>
<evidence type="ECO:0000259" key="7">
    <source>
        <dbReference type="PROSITE" id="PS50110"/>
    </source>
</evidence>
<evidence type="ECO:0000259" key="8">
    <source>
        <dbReference type="PROSITE" id="PS50112"/>
    </source>
</evidence>
<dbReference type="InterPro" id="IPR036097">
    <property type="entry name" value="HisK_dim/P_sf"/>
</dbReference>
<dbReference type="InterPro" id="IPR000014">
    <property type="entry name" value="PAS"/>
</dbReference>
<dbReference type="CDD" id="cd00130">
    <property type="entry name" value="PAS"/>
    <property type="match status" value="2"/>
</dbReference>
<dbReference type="SMART" id="SM00086">
    <property type="entry name" value="PAC"/>
    <property type="match status" value="2"/>
</dbReference>
<comment type="catalytic activity">
    <reaction evidence="1">
        <text>ATP + protein L-histidine = ADP + protein N-phospho-L-histidine.</text>
        <dbReference type="EC" id="2.7.13.3"/>
    </reaction>
</comment>
<dbReference type="Pfam" id="PF08448">
    <property type="entry name" value="PAS_4"/>
    <property type="match status" value="2"/>
</dbReference>
<gene>
    <name evidence="10" type="ORF">LZ012_01925</name>
</gene>
<dbReference type="SMART" id="SM00387">
    <property type="entry name" value="HATPase_c"/>
    <property type="match status" value="1"/>
</dbReference>
<dbReference type="SMART" id="SM00448">
    <property type="entry name" value="REC"/>
    <property type="match status" value="2"/>
</dbReference>
<dbReference type="InterPro" id="IPR035965">
    <property type="entry name" value="PAS-like_dom_sf"/>
</dbReference>
<dbReference type="Pfam" id="PF02518">
    <property type="entry name" value="HATPase_c"/>
    <property type="match status" value="1"/>
</dbReference>
<dbReference type="SUPFAM" id="SSF52172">
    <property type="entry name" value="CheY-like"/>
    <property type="match status" value="2"/>
</dbReference>
<keyword evidence="4" id="KW-0902">Two-component regulatory system</keyword>
<dbReference type="SUPFAM" id="SSF55874">
    <property type="entry name" value="ATPase domain of HSP90 chaperone/DNA topoisomerase II/histidine kinase"/>
    <property type="match status" value="1"/>
</dbReference>
<dbReference type="EC" id="2.7.13.3" evidence="2"/>
<dbReference type="Gene3D" id="3.30.565.10">
    <property type="entry name" value="Histidine kinase-like ATPase, C-terminal domain"/>
    <property type="match status" value="1"/>
</dbReference>
<evidence type="ECO:0000313" key="10">
    <source>
        <dbReference type="EMBL" id="MCG2575748.1"/>
    </source>
</evidence>
<dbReference type="Pfam" id="PF00512">
    <property type="entry name" value="HisKA"/>
    <property type="match status" value="1"/>
</dbReference>
<feature type="modified residue" description="4-aspartylphosphate" evidence="5">
    <location>
        <position position="701"/>
    </location>
</feature>
<dbReference type="NCBIfam" id="TIGR00229">
    <property type="entry name" value="sensory_box"/>
    <property type="match status" value="2"/>
</dbReference>
<keyword evidence="3 5" id="KW-0597">Phosphoprotein</keyword>
<feature type="domain" description="PAS" evidence="8">
    <location>
        <begin position="157"/>
        <end position="188"/>
    </location>
</feature>
<dbReference type="Pfam" id="PF00072">
    <property type="entry name" value="Response_reg"/>
    <property type="match status" value="2"/>
</dbReference>
<dbReference type="InterPro" id="IPR001789">
    <property type="entry name" value="Sig_transdc_resp-reg_receiver"/>
</dbReference>
<dbReference type="InterPro" id="IPR013656">
    <property type="entry name" value="PAS_4"/>
</dbReference>
<dbReference type="RefSeq" id="WP_275706975.1">
    <property type="nucleotide sequence ID" value="NZ_JAKLTN010000001.1"/>
</dbReference>
<evidence type="ECO:0000259" key="6">
    <source>
        <dbReference type="PROSITE" id="PS50109"/>
    </source>
</evidence>
<name>A0ABS9JXW9_9RHOO</name>
<dbReference type="PANTHER" id="PTHR45339">
    <property type="entry name" value="HYBRID SIGNAL TRANSDUCTION HISTIDINE KINASE J"/>
    <property type="match status" value="1"/>
</dbReference>
<dbReference type="InterPro" id="IPR036890">
    <property type="entry name" value="HATPase_C_sf"/>
</dbReference>
<dbReference type="SMART" id="SM00091">
    <property type="entry name" value="PAS"/>
    <property type="match status" value="2"/>
</dbReference>
<feature type="domain" description="PAC" evidence="9">
    <location>
        <begin position="341"/>
        <end position="393"/>
    </location>
</feature>
<dbReference type="EMBL" id="JAKLTN010000001">
    <property type="protein sequence ID" value="MCG2575748.1"/>
    <property type="molecule type" value="Genomic_DNA"/>
</dbReference>
<protein>
    <recommendedName>
        <fullName evidence="2">histidine kinase</fullName>
        <ecNumber evidence="2">2.7.13.3</ecNumber>
    </recommendedName>
</protein>
<feature type="domain" description="Histidine kinase" evidence="6">
    <location>
        <begin position="411"/>
        <end position="632"/>
    </location>
</feature>
<sequence>MQKLLLRQLKRSLGVSDESELATLLDDLQAAAPQADPTLQPLLTGFGKLLASIDASYEQYERDLELRTRSLDISSSELSTANDKLRQSLAGRENALRSLRATMRDLLPDAPEGEAERPADEDIAALSQRIASIVAENEGGRRELSNQKFALDQHAIVSITDTEGTILYANDRFCDINGFRHEELIGQNHRIISSGVHSPAFFREMWETLAGGQVWRGEICNQARDGRTYWVNATIVPLLDVQGKPERYIAIRTDISDRKRMEAQLSDQLHLVEELIETIPLPVYLKDTAGHYVRLNRAFESFFQVQRDGILGATLQELLPPEDVRIHADRDSELFARKGTQSYEATVHSRDGRAYDTLYHKAILTRRDGSVFGLLGTIVDITDRKRAEIETIRAKEAAEAANRAKSDFLANMSHEIRTPMNGVIGMTDLALETDLSAEQSEYLTIVKSSAESLLTIINDILDFSKIEAGKLLVEDIPFDLRRLISDTLKPLAVRAHASHLKLRTDLPPDMPRFVRGDPGRIRQILVNLIGNAIKFTAHGEIALHVDVTQVQKGLATLHFAVSDTGIGIAPDKRELIFEAFAQEDSSTTRKYGGTGLGLSICRRLIALMGGSMWLHSELGKGSTFHFSLPLQLAERTQPAAPPLADIAGRHLLIVDDNATNRRTLQGVLATLHVSSTGADCAETALTVMRAGHERFDCILLDAQMPGMDGYELAQRLRAEHADLPPMLMLSSGALRGDALRCEELGIGGFFAKPISGDELLAALGRLFAAPAAKPVVDGVSLVTRHSLRESRLALKILLVEDHPTNQKLTLGLLDKWGHDATLARNGREALDILQASSFDLILMDMQMPVMGGIEATRQIRAGERQRQLPRTPIVAMTAAAMQGDREACLAAGMDDYLAKPIQAGELQAKLATYARTA</sequence>
<dbReference type="InterPro" id="IPR005467">
    <property type="entry name" value="His_kinase_dom"/>
</dbReference>
<dbReference type="PROSITE" id="PS50110">
    <property type="entry name" value="RESPONSE_REGULATORY"/>
    <property type="match status" value="2"/>
</dbReference>
<dbReference type="InterPro" id="IPR001610">
    <property type="entry name" value="PAC"/>
</dbReference>
<feature type="domain" description="Response regulatory" evidence="7">
    <location>
        <begin position="795"/>
        <end position="914"/>
    </location>
</feature>
<dbReference type="SUPFAM" id="SSF55785">
    <property type="entry name" value="PYP-like sensor domain (PAS domain)"/>
    <property type="match status" value="2"/>
</dbReference>
<dbReference type="InterPro" id="IPR000700">
    <property type="entry name" value="PAS-assoc_C"/>
</dbReference>
<dbReference type="CDD" id="cd17546">
    <property type="entry name" value="REC_hyHK_CKI1_RcsC-like"/>
    <property type="match status" value="2"/>
</dbReference>
<evidence type="ECO:0000256" key="4">
    <source>
        <dbReference type="ARBA" id="ARBA00023012"/>
    </source>
</evidence>
<evidence type="ECO:0000259" key="9">
    <source>
        <dbReference type="PROSITE" id="PS50113"/>
    </source>
</evidence>
<dbReference type="Proteomes" id="UP001165384">
    <property type="component" value="Unassembled WGS sequence"/>
</dbReference>
<dbReference type="PANTHER" id="PTHR45339:SF1">
    <property type="entry name" value="HYBRID SIGNAL TRANSDUCTION HISTIDINE KINASE J"/>
    <property type="match status" value="1"/>
</dbReference>
<dbReference type="Gene3D" id="3.30.450.20">
    <property type="entry name" value="PAS domain"/>
    <property type="match status" value="2"/>
</dbReference>
<organism evidence="10 11">
    <name type="scientific">Dechloromonas hankyongensis</name>
    <dbReference type="NCBI Taxonomy" id="2908002"/>
    <lineage>
        <taxon>Bacteria</taxon>
        <taxon>Pseudomonadati</taxon>
        <taxon>Pseudomonadota</taxon>
        <taxon>Betaproteobacteria</taxon>
        <taxon>Rhodocyclales</taxon>
        <taxon>Azonexaceae</taxon>
        <taxon>Dechloromonas</taxon>
    </lineage>
</organism>
<accession>A0ABS9JXW9</accession>
<feature type="domain" description="Response regulatory" evidence="7">
    <location>
        <begin position="650"/>
        <end position="767"/>
    </location>
</feature>
<reference evidence="10" key="1">
    <citation type="submission" date="2022-01" db="EMBL/GenBank/DDBJ databases">
        <authorList>
            <person name="Jo J.-H."/>
            <person name="Im W.-T."/>
        </authorList>
    </citation>
    <scope>NUCLEOTIDE SEQUENCE</scope>
    <source>
        <strain evidence="10">XY25</strain>
    </source>
</reference>
<comment type="caution">
    <text evidence="10">The sequence shown here is derived from an EMBL/GenBank/DDBJ whole genome shotgun (WGS) entry which is preliminary data.</text>
</comment>
<evidence type="ECO:0000313" key="11">
    <source>
        <dbReference type="Proteomes" id="UP001165384"/>
    </source>
</evidence>
<dbReference type="InterPro" id="IPR003661">
    <property type="entry name" value="HisK_dim/P_dom"/>
</dbReference>
<dbReference type="PRINTS" id="PR00344">
    <property type="entry name" value="BCTRLSENSOR"/>
</dbReference>
<evidence type="ECO:0000256" key="2">
    <source>
        <dbReference type="ARBA" id="ARBA00012438"/>
    </source>
</evidence>